<organism evidence="2 3">
    <name type="scientific">Sporosarcina quadrami</name>
    <dbReference type="NCBI Taxonomy" id="2762234"/>
    <lineage>
        <taxon>Bacteria</taxon>
        <taxon>Bacillati</taxon>
        <taxon>Bacillota</taxon>
        <taxon>Bacilli</taxon>
        <taxon>Bacillales</taxon>
        <taxon>Caryophanaceae</taxon>
        <taxon>Sporosarcina</taxon>
    </lineage>
</organism>
<evidence type="ECO:0000313" key="3">
    <source>
        <dbReference type="Proteomes" id="UP000626786"/>
    </source>
</evidence>
<dbReference type="RefSeq" id="WP_191692874.1">
    <property type="nucleotide sequence ID" value="NZ_JACSQN010000001.1"/>
</dbReference>
<comment type="caution">
    <text evidence="2">The sequence shown here is derived from an EMBL/GenBank/DDBJ whole genome shotgun (WGS) entry which is preliminary data.</text>
</comment>
<evidence type="ECO:0000259" key="1">
    <source>
        <dbReference type="Pfam" id="PF07561"/>
    </source>
</evidence>
<proteinExistence type="predicted"/>
<dbReference type="Pfam" id="PF07561">
    <property type="entry name" value="DUF1540"/>
    <property type="match status" value="1"/>
</dbReference>
<protein>
    <submittedName>
        <fullName evidence="2">DUF1540 domain-containing protein</fullName>
    </submittedName>
</protein>
<dbReference type="InterPro" id="IPR011437">
    <property type="entry name" value="DUF1540"/>
</dbReference>
<reference evidence="2 3" key="1">
    <citation type="submission" date="2020-08" db="EMBL/GenBank/DDBJ databases">
        <title>A Genomic Blueprint of the Chicken Gut Microbiome.</title>
        <authorList>
            <person name="Gilroy R."/>
            <person name="Ravi A."/>
            <person name="Getino M."/>
            <person name="Pursley I."/>
            <person name="Horton D.L."/>
            <person name="Alikhan N.-F."/>
            <person name="Baker D."/>
            <person name="Gharbi K."/>
            <person name="Hall N."/>
            <person name="Watson M."/>
            <person name="Adriaenssens E.M."/>
            <person name="Foster-Nyarko E."/>
            <person name="Jarju S."/>
            <person name="Secka A."/>
            <person name="Antonio M."/>
            <person name="Oren A."/>
            <person name="Chaudhuri R."/>
            <person name="La Ragione R.M."/>
            <person name="Hildebrand F."/>
            <person name="Pallen M.J."/>
        </authorList>
    </citation>
    <scope>NUCLEOTIDE SEQUENCE [LARGE SCALE GENOMIC DNA]</scope>
    <source>
        <strain evidence="2 3">Sa2YVA2</strain>
    </source>
</reference>
<keyword evidence="3" id="KW-1185">Reference proteome</keyword>
<evidence type="ECO:0000313" key="2">
    <source>
        <dbReference type="EMBL" id="MBD7983241.1"/>
    </source>
</evidence>
<feature type="domain" description="DUF1540" evidence="1">
    <location>
        <begin position="5"/>
        <end position="47"/>
    </location>
</feature>
<dbReference type="EMBL" id="JACSQN010000001">
    <property type="protein sequence ID" value="MBD7983241.1"/>
    <property type="molecule type" value="Genomic_DNA"/>
</dbReference>
<sequence>MNQRILCEVDNCTYWGKGNRCNADVIYVTNQTAEEAIDTEDTGCKTFKPEE</sequence>
<accession>A0ABR8U5D7</accession>
<gene>
    <name evidence="2" type="ORF">H9649_01500</name>
</gene>
<dbReference type="Proteomes" id="UP000626786">
    <property type="component" value="Unassembled WGS sequence"/>
</dbReference>
<name>A0ABR8U5D7_9BACL</name>